<evidence type="ECO:0000313" key="2">
    <source>
        <dbReference type="Proteomes" id="UP000054477"/>
    </source>
</evidence>
<accession>A0A0C9WI28</accession>
<organism evidence="1 2">
    <name type="scientific">Laccaria amethystina LaAM-08-1</name>
    <dbReference type="NCBI Taxonomy" id="1095629"/>
    <lineage>
        <taxon>Eukaryota</taxon>
        <taxon>Fungi</taxon>
        <taxon>Dikarya</taxon>
        <taxon>Basidiomycota</taxon>
        <taxon>Agaricomycotina</taxon>
        <taxon>Agaricomycetes</taxon>
        <taxon>Agaricomycetidae</taxon>
        <taxon>Agaricales</taxon>
        <taxon>Agaricineae</taxon>
        <taxon>Hydnangiaceae</taxon>
        <taxon>Laccaria</taxon>
    </lineage>
</organism>
<keyword evidence="2" id="KW-1185">Reference proteome</keyword>
<evidence type="ECO:0000313" key="1">
    <source>
        <dbReference type="EMBL" id="KIJ92219.1"/>
    </source>
</evidence>
<reference evidence="2" key="2">
    <citation type="submission" date="2015-01" db="EMBL/GenBank/DDBJ databases">
        <title>Evolutionary Origins and Diversification of the Mycorrhizal Mutualists.</title>
        <authorList>
            <consortium name="DOE Joint Genome Institute"/>
            <consortium name="Mycorrhizal Genomics Consortium"/>
            <person name="Kohler A."/>
            <person name="Kuo A."/>
            <person name="Nagy L.G."/>
            <person name="Floudas D."/>
            <person name="Copeland A."/>
            <person name="Barry K.W."/>
            <person name="Cichocki N."/>
            <person name="Veneault-Fourrey C."/>
            <person name="LaButti K."/>
            <person name="Lindquist E.A."/>
            <person name="Lipzen A."/>
            <person name="Lundell T."/>
            <person name="Morin E."/>
            <person name="Murat C."/>
            <person name="Riley R."/>
            <person name="Ohm R."/>
            <person name="Sun H."/>
            <person name="Tunlid A."/>
            <person name="Henrissat B."/>
            <person name="Grigoriev I.V."/>
            <person name="Hibbett D.S."/>
            <person name="Martin F."/>
        </authorList>
    </citation>
    <scope>NUCLEOTIDE SEQUENCE [LARGE SCALE GENOMIC DNA]</scope>
    <source>
        <strain evidence="2">LaAM-08-1</strain>
    </source>
</reference>
<name>A0A0C9WI28_9AGAR</name>
<protein>
    <submittedName>
        <fullName evidence="1">Uncharacterized protein</fullName>
    </submittedName>
</protein>
<dbReference type="EMBL" id="KN838926">
    <property type="protein sequence ID" value="KIJ92219.1"/>
    <property type="molecule type" value="Genomic_DNA"/>
</dbReference>
<dbReference type="AlphaFoldDB" id="A0A0C9WI28"/>
<reference evidence="1 2" key="1">
    <citation type="submission" date="2014-04" db="EMBL/GenBank/DDBJ databases">
        <authorList>
            <consortium name="DOE Joint Genome Institute"/>
            <person name="Kuo A."/>
            <person name="Kohler A."/>
            <person name="Nagy L.G."/>
            <person name="Floudas D."/>
            <person name="Copeland A."/>
            <person name="Barry K.W."/>
            <person name="Cichocki N."/>
            <person name="Veneault-Fourrey C."/>
            <person name="LaButti K."/>
            <person name="Lindquist E.A."/>
            <person name="Lipzen A."/>
            <person name="Lundell T."/>
            <person name="Morin E."/>
            <person name="Murat C."/>
            <person name="Sun H."/>
            <person name="Tunlid A."/>
            <person name="Henrissat B."/>
            <person name="Grigoriev I.V."/>
            <person name="Hibbett D.S."/>
            <person name="Martin F."/>
            <person name="Nordberg H.P."/>
            <person name="Cantor M.N."/>
            <person name="Hua S.X."/>
        </authorList>
    </citation>
    <scope>NUCLEOTIDE SEQUENCE [LARGE SCALE GENOMIC DNA]</scope>
    <source>
        <strain evidence="1 2">LaAM-08-1</strain>
    </source>
</reference>
<proteinExistence type="predicted"/>
<gene>
    <name evidence="1" type="ORF">K443DRAFT_13765</name>
</gene>
<dbReference type="HOGENOM" id="CLU_1686904_0_0_1"/>
<sequence length="156" mass="17573">MTSGTHTPLFWFFEEEEAANMPYSADTMDGRVSGYGCVDGGRFVLFPLLLLPPYGRHYRRSNMHCFSHILDFAAHYFTHFLSFTLDRGYGTHSFLPLSPRLSTAYRTRNLPAPNVLYEPLLLLVATSIPERGEAVEMPYGDDTLDSGVRDERGGEG</sequence>
<dbReference type="Proteomes" id="UP000054477">
    <property type="component" value="Unassembled WGS sequence"/>
</dbReference>